<protein>
    <submittedName>
        <fullName evidence="10">Acyl-CoA dehydrogenase</fullName>
    </submittedName>
</protein>
<dbReference type="PANTHER" id="PTHR43884:SF12">
    <property type="entry name" value="ISOVALERYL-COA DEHYDROGENASE, MITOCHONDRIAL-RELATED"/>
    <property type="match status" value="1"/>
</dbReference>
<dbReference type="Proteomes" id="UP000703674">
    <property type="component" value="Unassembled WGS sequence"/>
</dbReference>
<dbReference type="InterPro" id="IPR009100">
    <property type="entry name" value="AcylCoA_DH/oxidase_NM_dom_sf"/>
</dbReference>
<keyword evidence="3 5" id="KW-0285">Flavoprotein</keyword>
<dbReference type="InterPro" id="IPR036250">
    <property type="entry name" value="AcylCo_DH-like_C"/>
</dbReference>
<dbReference type="InterPro" id="IPR006091">
    <property type="entry name" value="Acyl-CoA_Oxase/DH_mid-dom"/>
</dbReference>
<evidence type="ECO:0000313" key="10">
    <source>
        <dbReference type="EMBL" id="NJW52801.1"/>
    </source>
</evidence>
<evidence type="ECO:0000259" key="8">
    <source>
        <dbReference type="Pfam" id="PF02771"/>
    </source>
</evidence>
<evidence type="ECO:0000256" key="1">
    <source>
        <dbReference type="ARBA" id="ARBA00001974"/>
    </source>
</evidence>
<dbReference type="InterPro" id="IPR037069">
    <property type="entry name" value="AcylCoA_DH/ox_N_sf"/>
</dbReference>
<feature type="domain" description="Acyl-CoA dehydrogenase/oxidase C-terminal" evidence="6">
    <location>
        <begin position="261"/>
        <end position="423"/>
    </location>
</feature>
<comment type="cofactor">
    <cofactor evidence="1 5">
        <name>FAD</name>
        <dbReference type="ChEBI" id="CHEBI:57692"/>
    </cofactor>
</comment>
<dbReference type="Pfam" id="PF00441">
    <property type="entry name" value="Acyl-CoA_dh_1"/>
    <property type="match status" value="1"/>
</dbReference>
<accession>A0ABX1D1R3</accession>
<keyword evidence="5" id="KW-0560">Oxidoreductase</keyword>
<evidence type="ECO:0000256" key="3">
    <source>
        <dbReference type="ARBA" id="ARBA00022630"/>
    </source>
</evidence>
<dbReference type="EMBL" id="JAAVJR010000003">
    <property type="protein sequence ID" value="NJW52801.1"/>
    <property type="molecule type" value="Genomic_DNA"/>
</dbReference>
<feature type="domain" description="Acyl-CoA oxidase/dehydrogenase middle" evidence="7">
    <location>
        <begin position="152"/>
        <end position="248"/>
    </location>
</feature>
<dbReference type="InterPro" id="IPR006089">
    <property type="entry name" value="Acyl-CoA_DH_CS"/>
</dbReference>
<keyword evidence="4 5" id="KW-0274">FAD</keyword>
<dbReference type="RefSeq" id="WP_168137902.1">
    <property type="nucleotide sequence ID" value="NZ_JAAVJR010000003.1"/>
</dbReference>
<reference evidence="10 11" key="1">
    <citation type="submission" date="2020-03" db="EMBL/GenBank/DDBJ databases">
        <title>Salinimicrobium sp. nov, isolated from SCS.</title>
        <authorList>
            <person name="Cao W.R."/>
        </authorList>
    </citation>
    <scope>NUCLEOTIDE SEQUENCE [LARGE SCALE GENOMIC DNA]</scope>
    <source>
        <strain evidence="11">J15B91</strain>
    </source>
</reference>
<dbReference type="Gene3D" id="1.20.140.10">
    <property type="entry name" value="Butyryl-CoA Dehydrogenase, subunit A, domain 3"/>
    <property type="match status" value="2"/>
</dbReference>
<evidence type="ECO:0000256" key="4">
    <source>
        <dbReference type="ARBA" id="ARBA00022827"/>
    </source>
</evidence>
<feature type="domain" description="Acyl-CoA dehydrogenase-like C-terminal" evidence="9">
    <location>
        <begin position="474"/>
        <end position="577"/>
    </location>
</feature>
<comment type="caution">
    <text evidence="10">The sequence shown here is derived from an EMBL/GenBank/DDBJ whole genome shotgun (WGS) entry which is preliminary data.</text>
</comment>
<dbReference type="Gene3D" id="2.40.110.10">
    <property type="entry name" value="Butyryl-CoA Dehydrogenase, subunit A, domain 2"/>
    <property type="match status" value="1"/>
</dbReference>
<evidence type="ECO:0000259" key="7">
    <source>
        <dbReference type="Pfam" id="PF02770"/>
    </source>
</evidence>
<dbReference type="InterPro" id="IPR046373">
    <property type="entry name" value="Acyl-CoA_Oxase/DH_mid-dom_sf"/>
</dbReference>
<evidence type="ECO:0000256" key="2">
    <source>
        <dbReference type="ARBA" id="ARBA00009347"/>
    </source>
</evidence>
<dbReference type="Pfam" id="PF21263">
    <property type="entry name" value="Acyl-CoA-dh_C"/>
    <property type="match status" value="1"/>
</dbReference>
<dbReference type="Pfam" id="PF02770">
    <property type="entry name" value="Acyl-CoA_dh_M"/>
    <property type="match status" value="1"/>
</dbReference>
<keyword evidence="11" id="KW-1185">Reference proteome</keyword>
<dbReference type="InterPro" id="IPR009075">
    <property type="entry name" value="AcylCo_DH/oxidase_C"/>
</dbReference>
<evidence type="ECO:0000259" key="9">
    <source>
        <dbReference type="Pfam" id="PF21263"/>
    </source>
</evidence>
<comment type="similarity">
    <text evidence="2 5">Belongs to the acyl-CoA dehydrogenase family.</text>
</comment>
<name>A0ABX1D1R3_9FLAO</name>
<sequence length="606" mass="67477">MSIQTDSNKKDLLRGGQFLVKETSAENVFTPEDFSEEQKMMRESVQEFVDREIMPKREEFEKKNYELTEELMRKAGEMGFLGVSVPEEYEGLGMGFVTTMLVVDYISGATGSFSTAFGAHSGIGTLPITLYGNEEQKKKYLPKLATGEWFGAYALTEPGAGSDANSGKTKAVLSEDKKYYSITGQKMWISNAGFCNMMIVFARIEDDKNITGFIVEYDPEDPNGISLGEEEKKLGIHSSSTRQVFFNDTKVPVENMLSERGNGFKIAMNALNVGRIKLAGACLDAQRRTINAAVKYANDRVQFKTPIANFGAVRSKLAEMATSAYAGESASYRAAKDIEDRIAIRQEEGNSHQEAELKGVEEYAIECSILKVAASEDLQNCTDEGIQIFGGMGFSADAPMESAWRDARITRIYEGTNEINRMLCVGMLIKKAMKGHVDLLGPATKVGEELTGIPSFDKPDYSDLFAEEKEMIKKLKKVFLMVSGSAVQKFGPQLEDHQQLLLASADILIEIYMAESAILRTEKNAKRFGANTQKEQIAMAKLYLYHAVDIINTRAKEGIVSFAEGDEQRMMLMGLKRFTKYDNHPNVVELRNVIAEKVVSENRYPF</sequence>
<evidence type="ECO:0000259" key="6">
    <source>
        <dbReference type="Pfam" id="PF00441"/>
    </source>
</evidence>
<dbReference type="PANTHER" id="PTHR43884">
    <property type="entry name" value="ACYL-COA DEHYDROGENASE"/>
    <property type="match status" value="1"/>
</dbReference>
<gene>
    <name evidence="10" type="ORF">HC175_07685</name>
</gene>
<dbReference type="SUPFAM" id="SSF56645">
    <property type="entry name" value="Acyl-CoA dehydrogenase NM domain-like"/>
    <property type="match status" value="1"/>
</dbReference>
<dbReference type="Pfam" id="PF02771">
    <property type="entry name" value="Acyl-CoA_dh_N"/>
    <property type="match status" value="1"/>
</dbReference>
<evidence type="ECO:0000256" key="5">
    <source>
        <dbReference type="RuleBase" id="RU362125"/>
    </source>
</evidence>
<dbReference type="PROSITE" id="PS00072">
    <property type="entry name" value="ACYL_COA_DH_1"/>
    <property type="match status" value="1"/>
</dbReference>
<organism evidence="10 11">
    <name type="scientific">Salinimicrobium oceani</name>
    <dbReference type="NCBI Taxonomy" id="2722702"/>
    <lineage>
        <taxon>Bacteria</taxon>
        <taxon>Pseudomonadati</taxon>
        <taxon>Bacteroidota</taxon>
        <taxon>Flavobacteriia</taxon>
        <taxon>Flavobacteriales</taxon>
        <taxon>Flavobacteriaceae</taxon>
        <taxon>Salinimicrobium</taxon>
    </lineage>
</organism>
<dbReference type="InterPro" id="IPR013786">
    <property type="entry name" value="AcylCoA_DH/ox_N"/>
</dbReference>
<dbReference type="SUPFAM" id="SSF47203">
    <property type="entry name" value="Acyl-CoA dehydrogenase C-terminal domain-like"/>
    <property type="match status" value="1"/>
</dbReference>
<evidence type="ECO:0000313" key="11">
    <source>
        <dbReference type="Proteomes" id="UP000703674"/>
    </source>
</evidence>
<dbReference type="InterPro" id="IPR049426">
    <property type="entry name" value="Acyl-CoA-dh-like_C"/>
</dbReference>
<proteinExistence type="inferred from homology"/>
<feature type="domain" description="Acyl-CoA dehydrogenase/oxidase N-terminal" evidence="8">
    <location>
        <begin position="35"/>
        <end position="148"/>
    </location>
</feature>
<dbReference type="Gene3D" id="1.10.540.10">
    <property type="entry name" value="Acyl-CoA dehydrogenase/oxidase, N-terminal domain"/>
    <property type="match status" value="1"/>
</dbReference>